<evidence type="ECO:0000313" key="1">
    <source>
        <dbReference type="EMBL" id="MDN0063233.1"/>
    </source>
</evidence>
<dbReference type="InterPro" id="IPR009609">
    <property type="entry name" value="Phosphonate_metab_PhnG"/>
</dbReference>
<dbReference type="EMBL" id="JAUEIR010000006">
    <property type="protein sequence ID" value="MDN0069608.1"/>
    <property type="molecule type" value="Genomic_DNA"/>
</dbReference>
<dbReference type="GO" id="GO:0016829">
    <property type="term" value="F:lyase activity"/>
    <property type="evidence" value="ECO:0007669"/>
    <property type="project" value="UniProtKB-KW"/>
</dbReference>
<dbReference type="Pfam" id="PF06754">
    <property type="entry name" value="PhnG"/>
    <property type="match status" value="1"/>
</dbReference>
<proteinExistence type="predicted"/>
<keyword evidence="3" id="KW-1185">Reference proteome</keyword>
<evidence type="ECO:0000313" key="4">
    <source>
        <dbReference type="Proteomes" id="UP001168505"/>
    </source>
</evidence>
<evidence type="ECO:0000313" key="3">
    <source>
        <dbReference type="Proteomes" id="UP001168435"/>
    </source>
</evidence>
<dbReference type="GO" id="GO:0015716">
    <property type="term" value="P:organic phosphonate transport"/>
    <property type="evidence" value="ECO:0007669"/>
    <property type="project" value="InterPro"/>
</dbReference>
<dbReference type="Proteomes" id="UP001168505">
    <property type="component" value="Unassembled WGS sequence"/>
</dbReference>
<sequence length="153" mass="16705">MLSRRARTEILVESGPALAHDAARAIERELEVRVVVPPRQGLVMNQVRETARNSRFYLGEALMSECRVRIGDVEGLGVVLGADGAFARSLATIDAAYAVEPTPRVVAEIDRRIDDAGRELERRRAQEAAVVMGSRVSFDEMGGQDMSVQAVAK</sequence>
<organism evidence="2 4">
    <name type="scientific">Collinsella ihumii</name>
    <dbReference type="NCBI Taxonomy" id="1720204"/>
    <lineage>
        <taxon>Bacteria</taxon>
        <taxon>Bacillati</taxon>
        <taxon>Actinomycetota</taxon>
        <taxon>Coriobacteriia</taxon>
        <taxon>Coriobacteriales</taxon>
        <taxon>Coriobacteriaceae</taxon>
        <taxon>Collinsella</taxon>
    </lineage>
</organism>
<reference evidence="2" key="2">
    <citation type="submission" date="2023-08" db="EMBL/GenBank/DDBJ databases">
        <title>Identification and characterization of horizontal gene transfer across gut microbiota members of farm animals based on homology search.</title>
        <authorList>
            <person name="Schwarzerova J."/>
            <person name="Nykrynova M."/>
            <person name="Jureckova K."/>
            <person name="Cejkova D."/>
            <person name="Rychlik I."/>
        </authorList>
    </citation>
    <scope>NUCLEOTIDE SEQUENCE</scope>
    <source>
        <strain evidence="2">15_COKtk</strain>
        <strain evidence="1">176_SSukc20</strain>
    </source>
</reference>
<dbReference type="EMBL" id="JAUEIQ010000002">
    <property type="protein sequence ID" value="MDN0063233.1"/>
    <property type="molecule type" value="Genomic_DNA"/>
</dbReference>
<comment type="caution">
    <text evidence="2">The sequence shown here is derived from an EMBL/GenBank/DDBJ whole genome shotgun (WGS) entry which is preliminary data.</text>
</comment>
<protein>
    <submittedName>
        <fullName evidence="2">Phosphonate C-P lyase system protein PhnG</fullName>
    </submittedName>
</protein>
<dbReference type="GO" id="GO:0019634">
    <property type="term" value="P:organic phosphonate metabolic process"/>
    <property type="evidence" value="ECO:0007669"/>
    <property type="project" value="InterPro"/>
</dbReference>
<evidence type="ECO:0000313" key="2">
    <source>
        <dbReference type="EMBL" id="MDN0069608.1"/>
    </source>
</evidence>
<dbReference type="AlphaFoldDB" id="A0AAW7JUY3"/>
<name>A0AAW7JUY3_9ACTN</name>
<dbReference type="RefSeq" id="WP_066830086.1">
    <property type="nucleotide sequence ID" value="NZ_CABKVW010000003.1"/>
</dbReference>
<dbReference type="Proteomes" id="UP001168435">
    <property type="component" value="Unassembled WGS sequence"/>
</dbReference>
<reference evidence="2" key="1">
    <citation type="submission" date="2023-06" db="EMBL/GenBank/DDBJ databases">
        <authorList>
            <person name="Zeman M."/>
            <person name="Kubasova T."/>
            <person name="Jahodarova E."/>
            <person name="Nykrynova M."/>
            <person name="Rychlik I."/>
        </authorList>
    </citation>
    <scope>NUCLEOTIDE SEQUENCE</scope>
    <source>
        <strain evidence="2">15_COKtk</strain>
        <strain evidence="1">176_SSukc20</strain>
    </source>
</reference>
<gene>
    <name evidence="1" type="ORF">QVN30_02795</name>
    <name evidence="2" type="ORF">QVN40_07825</name>
</gene>
<keyword evidence="2" id="KW-0456">Lyase</keyword>
<accession>A0AAW7JUY3</accession>